<dbReference type="GO" id="GO:0016020">
    <property type="term" value="C:membrane"/>
    <property type="evidence" value="ECO:0007669"/>
    <property type="project" value="InterPro"/>
</dbReference>
<proteinExistence type="inferred from homology"/>
<dbReference type="Proteomes" id="UP000006334">
    <property type="component" value="Unassembled WGS sequence"/>
</dbReference>
<dbReference type="AlphaFoldDB" id="K6YWY7"/>
<comment type="similarity">
    <text evidence="1">Belongs to the MlaA family.</text>
</comment>
<dbReference type="GO" id="GO:0120010">
    <property type="term" value="P:intermembrane phospholipid transfer"/>
    <property type="evidence" value="ECO:0007669"/>
    <property type="project" value="TreeGrafter"/>
</dbReference>
<organism evidence="5 6">
    <name type="scientific">Aliiglaciecola lipolytica E3</name>
    <dbReference type="NCBI Taxonomy" id="1127673"/>
    <lineage>
        <taxon>Bacteria</taxon>
        <taxon>Pseudomonadati</taxon>
        <taxon>Pseudomonadota</taxon>
        <taxon>Gammaproteobacteria</taxon>
        <taxon>Alteromonadales</taxon>
        <taxon>Alteromonadaceae</taxon>
        <taxon>Aliiglaciecola</taxon>
    </lineage>
</organism>
<dbReference type="STRING" id="1127673.GLIP_3124"/>
<dbReference type="PANTHER" id="PTHR30035">
    <property type="entry name" value="LIPOPROTEIN VACJ-RELATED"/>
    <property type="match status" value="1"/>
</dbReference>
<accession>K6YWY7</accession>
<feature type="region of interest" description="Disordered" evidence="3">
    <location>
        <begin position="234"/>
        <end position="258"/>
    </location>
</feature>
<dbReference type="Pfam" id="PF04333">
    <property type="entry name" value="MlaA"/>
    <property type="match status" value="1"/>
</dbReference>
<evidence type="ECO:0000256" key="2">
    <source>
        <dbReference type="ARBA" id="ARBA00022729"/>
    </source>
</evidence>
<dbReference type="OrthoDB" id="9785326at2"/>
<evidence type="ECO:0000256" key="3">
    <source>
        <dbReference type="SAM" id="MobiDB-lite"/>
    </source>
</evidence>
<dbReference type="RefSeq" id="WP_008845550.1">
    <property type="nucleotide sequence ID" value="NZ_BAEN01000059.1"/>
</dbReference>
<evidence type="ECO:0000256" key="4">
    <source>
        <dbReference type="SAM" id="SignalP"/>
    </source>
</evidence>
<dbReference type="PANTHER" id="PTHR30035:SF3">
    <property type="entry name" value="INTERMEMBRANE PHOSPHOLIPID TRANSPORT SYSTEM LIPOPROTEIN MLAA"/>
    <property type="match status" value="1"/>
</dbReference>
<dbReference type="eggNOG" id="COG2853">
    <property type="taxonomic scope" value="Bacteria"/>
</dbReference>
<feature type="signal peptide" evidence="4">
    <location>
        <begin position="1"/>
        <end position="23"/>
    </location>
</feature>
<sequence>MNRKVCLLLLATILLGGCASKQAAYDQAENVEYNDPRDSLEGFNRVMWDFNYDVLDAYILRPTTVVYVDYVPQPARQGLFNAALNLEEPSNSVNNLLQGKVGGSLTSLGRFVLNSTVGILGFIDVAEKIGLEREEEEFGEVLGKYGVGTGTYLMIPAMGPSDIRSIVGDVVDSSYFPLQDLSFYAAAVRTGIKALEARAQLIEQEGQLEQSLDPYAFVKNAYFQNLEFRVTDGKVPPSDLNTDPEVEEENFEDFLDDL</sequence>
<evidence type="ECO:0000256" key="1">
    <source>
        <dbReference type="ARBA" id="ARBA00010634"/>
    </source>
</evidence>
<reference evidence="5 6" key="1">
    <citation type="journal article" date="2017" name="Antonie Van Leeuwenhoek">
        <title>Rhizobium rhizosphaerae sp. nov., a novel species isolated from rice rhizosphere.</title>
        <authorList>
            <person name="Zhao J.J."/>
            <person name="Zhang J."/>
            <person name="Zhang R.J."/>
            <person name="Zhang C.W."/>
            <person name="Yin H.Q."/>
            <person name="Zhang X.X."/>
        </authorList>
    </citation>
    <scope>NUCLEOTIDE SEQUENCE [LARGE SCALE GENOMIC DNA]</scope>
    <source>
        <strain evidence="5 6">E3</strain>
    </source>
</reference>
<protein>
    <submittedName>
        <fullName evidence="5">Lipoprotein</fullName>
    </submittedName>
</protein>
<feature type="chain" id="PRO_5003897670" evidence="4">
    <location>
        <begin position="24"/>
        <end position="258"/>
    </location>
</feature>
<evidence type="ECO:0000313" key="5">
    <source>
        <dbReference type="EMBL" id="GAC15745.1"/>
    </source>
</evidence>
<dbReference type="PROSITE" id="PS51257">
    <property type="entry name" value="PROKAR_LIPOPROTEIN"/>
    <property type="match status" value="1"/>
</dbReference>
<dbReference type="PRINTS" id="PR01805">
    <property type="entry name" value="VACJLIPOPROT"/>
</dbReference>
<gene>
    <name evidence="5" type="primary">vacJ</name>
    <name evidence="5" type="ORF">GLIP_3124</name>
</gene>
<name>K6YWY7_9ALTE</name>
<evidence type="ECO:0000313" key="6">
    <source>
        <dbReference type="Proteomes" id="UP000006334"/>
    </source>
</evidence>
<feature type="compositionally biased region" description="Acidic residues" evidence="3">
    <location>
        <begin position="242"/>
        <end position="258"/>
    </location>
</feature>
<dbReference type="EMBL" id="BAEN01000059">
    <property type="protein sequence ID" value="GAC15745.1"/>
    <property type="molecule type" value="Genomic_DNA"/>
</dbReference>
<dbReference type="InterPro" id="IPR007428">
    <property type="entry name" value="MlaA"/>
</dbReference>
<keyword evidence="6" id="KW-1185">Reference proteome</keyword>
<keyword evidence="5" id="KW-0449">Lipoprotein</keyword>
<comment type="caution">
    <text evidence="5">The sequence shown here is derived from an EMBL/GenBank/DDBJ whole genome shotgun (WGS) entry which is preliminary data.</text>
</comment>
<keyword evidence="2 4" id="KW-0732">Signal</keyword>